<comment type="caution">
    <text evidence="1">The sequence shown here is derived from an EMBL/GenBank/DDBJ whole genome shotgun (WGS) entry which is preliminary data.</text>
</comment>
<protein>
    <submittedName>
        <fullName evidence="1">Uncharacterized protein</fullName>
    </submittedName>
</protein>
<reference evidence="1 2" key="1">
    <citation type="journal article" date="2021" name="Int. J. Syst. Evol. Microbiol.">
        <title>Amazonocrinis nigriterrae gen. nov., sp. nov., Atlanticothrix silvestris gen. nov., sp. nov. and Dendronalium phyllosphericum gen. nov., sp. nov., nostocacean cyanobacteria from Brazilian environments.</title>
        <authorList>
            <person name="Alvarenga D.O."/>
            <person name="Andreote A.P.D."/>
            <person name="Branco L.H.Z."/>
            <person name="Delbaje E."/>
            <person name="Cruz R.B."/>
            <person name="Varani A.M."/>
            <person name="Fiore M.F."/>
        </authorList>
    </citation>
    <scope>NUCLEOTIDE SEQUENCE [LARGE SCALE GENOMIC DNA]</scope>
    <source>
        <strain evidence="1 2">CENA369</strain>
    </source>
</reference>
<gene>
    <name evidence="1" type="ORF">I8752_28775</name>
</gene>
<evidence type="ECO:0000313" key="2">
    <source>
        <dbReference type="Proteomes" id="UP000662314"/>
    </source>
</evidence>
<keyword evidence="2" id="KW-1185">Reference proteome</keyword>
<dbReference type="EMBL" id="JAECZA010000243">
    <property type="protein sequence ID" value="MBH8576909.1"/>
    <property type="molecule type" value="Genomic_DNA"/>
</dbReference>
<name>A0A8J7LM57_9NOST</name>
<proteinExistence type="predicted"/>
<accession>A0A8J7LM57</accession>
<evidence type="ECO:0000313" key="1">
    <source>
        <dbReference type="EMBL" id="MBH8576909.1"/>
    </source>
</evidence>
<sequence length="86" mass="10224">MPHPDETSLIRDLEDNFGDEVVQQFKNCIQYAKFWRQYQNLQQGSSDAFSNVMNNSGCNANLTRITDEIMRKRAFNCLNYYKKYRT</sequence>
<organism evidence="1 2">
    <name type="scientific">Dendronalium phyllosphericum CENA369</name>
    <dbReference type="NCBI Taxonomy" id="1725256"/>
    <lineage>
        <taxon>Bacteria</taxon>
        <taxon>Bacillati</taxon>
        <taxon>Cyanobacteriota</taxon>
        <taxon>Cyanophyceae</taxon>
        <taxon>Nostocales</taxon>
        <taxon>Nostocaceae</taxon>
        <taxon>Dendronalium</taxon>
        <taxon>Dendronalium phyllosphericum</taxon>
    </lineage>
</organism>
<dbReference type="AlphaFoldDB" id="A0A8J7LM57"/>
<dbReference type="RefSeq" id="WP_214435630.1">
    <property type="nucleotide sequence ID" value="NZ_CAWPUQ010000172.1"/>
</dbReference>
<dbReference type="Proteomes" id="UP000662314">
    <property type="component" value="Unassembled WGS sequence"/>
</dbReference>